<protein>
    <submittedName>
        <fullName evidence="1">Uncharacterized protein</fullName>
    </submittedName>
</protein>
<reference evidence="1 2" key="1">
    <citation type="submission" date="2021-06" db="EMBL/GenBank/DDBJ databases">
        <title>Complete genome of Haloferula helveola possessing various polysaccharide degrading enzymes.</title>
        <authorList>
            <person name="Takami H."/>
            <person name="Huang C."/>
            <person name="Hamasaki K."/>
        </authorList>
    </citation>
    <scope>NUCLEOTIDE SEQUENCE [LARGE SCALE GENOMIC DNA]</scope>
    <source>
        <strain evidence="1 2">CN-1</strain>
    </source>
</reference>
<dbReference type="Proteomes" id="UP001374893">
    <property type="component" value="Chromosome"/>
</dbReference>
<evidence type="ECO:0000313" key="1">
    <source>
        <dbReference type="EMBL" id="BCX47198.1"/>
    </source>
</evidence>
<name>A0ABN6H5M2_9BACT</name>
<sequence>MKVRLFVTGSAALLATWLGVTYVREVPQENYPQLGKGSLPLSAEATPEAEELEPLISLEGEVAPEVAVAE</sequence>
<gene>
    <name evidence="1" type="ORF">HAHE_11060</name>
</gene>
<accession>A0ABN6H5M2</accession>
<keyword evidence="2" id="KW-1185">Reference proteome</keyword>
<organism evidence="1 2">
    <name type="scientific">Haloferula helveola</name>
    <dbReference type="NCBI Taxonomy" id="490095"/>
    <lineage>
        <taxon>Bacteria</taxon>
        <taxon>Pseudomonadati</taxon>
        <taxon>Verrucomicrobiota</taxon>
        <taxon>Verrucomicrobiia</taxon>
        <taxon>Verrucomicrobiales</taxon>
        <taxon>Verrucomicrobiaceae</taxon>
        <taxon>Haloferula</taxon>
    </lineage>
</organism>
<evidence type="ECO:0000313" key="2">
    <source>
        <dbReference type="Proteomes" id="UP001374893"/>
    </source>
</evidence>
<proteinExistence type="predicted"/>
<dbReference type="EMBL" id="AP024702">
    <property type="protein sequence ID" value="BCX47198.1"/>
    <property type="molecule type" value="Genomic_DNA"/>
</dbReference>